<evidence type="ECO:0000256" key="2">
    <source>
        <dbReference type="ARBA" id="ARBA00023267"/>
    </source>
</evidence>
<evidence type="ECO:0000256" key="1">
    <source>
        <dbReference type="ARBA" id="ARBA00022598"/>
    </source>
</evidence>
<evidence type="ECO:0000259" key="5">
    <source>
        <dbReference type="PROSITE" id="PS51733"/>
    </source>
</evidence>
<reference evidence="6 7" key="1">
    <citation type="submission" date="2019-05" db="EMBL/GenBank/DDBJ databases">
        <title>Dyadobacter AR-3-8 sp. nov., isolated from arctic soil.</title>
        <authorList>
            <person name="Chaudhary D.K."/>
        </authorList>
    </citation>
    <scope>NUCLEOTIDE SEQUENCE [LARGE SCALE GENOMIC DNA]</scope>
    <source>
        <strain evidence="6 7">AR-3-8</strain>
    </source>
</reference>
<dbReference type="CDD" id="cd16442">
    <property type="entry name" value="BPL"/>
    <property type="match status" value="1"/>
</dbReference>
<evidence type="ECO:0000256" key="4">
    <source>
        <dbReference type="ARBA" id="ARBA00047846"/>
    </source>
</evidence>
<dbReference type="EMBL" id="SZVO01000006">
    <property type="protein sequence ID" value="TKT91523.1"/>
    <property type="molecule type" value="Genomic_DNA"/>
</dbReference>
<dbReference type="AlphaFoldDB" id="A0A4V6BKM9"/>
<accession>A0A4V6BKM9</accession>
<sequence length="256" mass="29081">MYNSIYDTLIIGKKVIYLPSCHSTNDIAAELVRNDASMEGAIVITDDQTKGRGQRGTTWVTQPRMNLTMSVILTPIFLPIQEQFLISQAMALGISSYLSNYSDKVKIKWPNDIYLGDKKICGTLIENGIQGTRLASSVVGMGININQIDFSNPRATSLAKESGQDFILADEFYQLIHHLDAWYLKLKSTKNNHEIRQAYLENLYGYNQVCLFRYRNEVVSGTVTGITDYGKLCVKFENQSEIKELDLKEVEWVWEN</sequence>
<dbReference type="Pfam" id="PF03099">
    <property type="entry name" value="BPL_LplA_LipB"/>
    <property type="match status" value="1"/>
</dbReference>
<dbReference type="RefSeq" id="WP_137340671.1">
    <property type="nucleotide sequence ID" value="NZ_BSQH01000003.1"/>
</dbReference>
<name>A0A4V6BKM9_9BACT</name>
<dbReference type="InterPro" id="IPR004408">
    <property type="entry name" value="Biotin_CoA_COase_ligase"/>
</dbReference>
<dbReference type="NCBIfam" id="TIGR00121">
    <property type="entry name" value="birA_ligase"/>
    <property type="match status" value="1"/>
</dbReference>
<dbReference type="GO" id="GO:0005737">
    <property type="term" value="C:cytoplasm"/>
    <property type="evidence" value="ECO:0007669"/>
    <property type="project" value="TreeGrafter"/>
</dbReference>
<dbReference type="PROSITE" id="PS51733">
    <property type="entry name" value="BPL_LPL_CATALYTIC"/>
    <property type="match status" value="1"/>
</dbReference>
<organism evidence="6 7">
    <name type="scientific">Dyadobacter frigoris</name>
    <dbReference type="NCBI Taxonomy" id="2576211"/>
    <lineage>
        <taxon>Bacteria</taxon>
        <taxon>Pseudomonadati</taxon>
        <taxon>Bacteroidota</taxon>
        <taxon>Cytophagia</taxon>
        <taxon>Cytophagales</taxon>
        <taxon>Spirosomataceae</taxon>
        <taxon>Dyadobacter</taxon>
    </lineage>
</organism>
<dbReference type="InterPro" id="IPR004143">
    <property type="entry name" value="BPL_LPL_catalytic"/>
</dbReference>
<dbReference type="GO" id="GO:0004077">
    <property type="term" value="F:biotin--[biotin carboxyl-carrier protein] ligase activity"/>
    <property type="evidence" value="ECO:0007669"/>
    <property type="project" value="UniProtKB-EC"/>
</dbReference>
<keyword evidence="2" id="KW-0092">Biotin</keyword>
<dbReference type="Proteomes" id="UP000304900">
    <property type="component" value="Unassembled WGS sequence"/>
</dbReference>
<dbReference type="Gene3D" id="3.30.930.10">
    <property type="entry name" value="Bira Bifunctional Protein, Domain 2"/>
    <property type="match status" value="1"/>
</dbReference>
<dbReference type="InterPro" id="IPR045864">
    <property type="entry name" value="aa-tRNA-synth_II/BPL/LPL"/>
</dbReference>
<comment type="catalytic activity">
    <reaction evidence="4">
        <text>biotin + L-lysyl-[protein] + ATP = N(6)-biotinyl-L-lysyl-[protein] + AMP + diphosphate + H(+)</text>
        <dbReference type="Rhea" id="RHEA:11756"/>
        <dbReference type="Rhea" id="RHEA-COMP:9752"/>
        <dbReference type="Rhea" id="RHEA-COMP:10505"/>
        <dbReference type="ChEBI" id="CHEBI:15378"/>
        <dbReference type="ChEBI" id="CHEBI:29969"/>
        <dbReference type="ChEBI" id="CHEBI:30616"/>
        <dbReference type="ChEBI" id="CHEBI:33019"/>
        <dbReference type="ChEBI" id="CHEBI:57586"/>
        <dbReference type="ChEBI" id="CHEBI:83144"/>
        <dbReference type="ChEBI" id="CHEBI:456215"/>
        <dbReference type="EC" id="6.3.4.15"/>
    </reaction>
</comment>
<dbReference type="Pfam" id="PF02237">
    <property type="entry name" value="BPL_C"/>
    <property type="match status" value="1"/>
</dbReference>
<dbReference type="InterPro" id="IPR003142">
    <property type="entry name" value="BPL_C"/>
</dbReference>
<dbReference type="PANTHER" id="PTHR12835:SF5">
    <property type="entry name" value="BIOTIN--PROTEIN LIGASE"/>
    <property type="match status" value="1"/>
</dbReference>
<evidence type="ECO:0000313" key="7">
    <source>
        <dbReference type="Proteomes" id="UP000304900"/>
    </source>
</evidence>
<keyword evidence="1 6" id="KW-0436">Ligase</keyword>
<dbReference type="SUPFAM" id="SSF55681">
    <property type="entry name" value="Class II aaRS and biotin synthetases"/>
    <property type="match status" value="1"/>
</dbReference>
<dbReference type="PANTHER" id="PTHR12835">
    <property type="entry name" value="BIOTIN PROTEIN LIGASE"/>
    <property type="match status" value="1"/>
</dbReference>
<comment type="caution">
    <text evidence="6">The sequence shown here is derived from an EMBL/GenBank/DDBJ whole genome shotgun (WGS) entry which is preliminary data.</text>
</comment>
<protein>
    <recommendedName>
        <fullName evidence="3">biotin--[biotin carboxyl-carrier protein] ligase</fullName>
        <ecNumber evidence="3">6.3.4.15</ecNumber>
    </recommendedName>
</protein>
<evidence type="ECO:0000313" key="6">
    <source>
        <dbReference type="EMBL" id="TKT91523.1"/>
    </source>
</evidence>
<feature type="domain" description="BPL/LPL catalytic" evidence="5">
    <location>
        <begin position="1"/>
        <end position="187"/>
    </location>
</feature>
<keyword evidence="7" id="KW-1185">Reference proteome</keyword>
<dbReference type="OrthoDB" id="9807064at2"/>
<evidence type="ECO:0000256" key="3">
    <source>
        <dbReference type="ARBA" id="ARBA00024227"/>
    </source>
</evidence>
<gene>
    <name evidence="6" type="ORF">FDK13_14215</name>
</gene>
<proteinExistence type="predicted"/>
<dbReference type="EC" id="6.3.4.15" evidence="3"/>